<dbReference type="RefSeq" id="WP_003865479.1">
    <property type="nucleotide sequence ID" value="NZ_DS996843.1"/>
</dbReference>
<keyword evidence="4" id="KW-0762">Sugar transport</keyword>
<evidence type="ECO:0000256" key="5">
    <source>
        <dbReference type="ARBA" id="ARBA00022679"/>
    </source>
</evidence>
<dbReference type="SUPFAM" id="SSF53062">
    <property type="entry name" value="PTS system fructose IIA component-like"/>
    <property type="match status" value="1"/>
</dbReference>
<dbReference type="GO" id="GO:0016301">
    <property type="term" value="F:kinase activity"/>
    <property type="evidence" value="ECO:0007669"/>
    <property type="project" value="UniProtKB-KW"/>
</dbReference>
<accession>B7CBW6</accession>
<dbReference type="InterPro" id="IPR036662">
    <property type="entry name" value="PTS_EIIA_man-typ_sf"/>
</dbReference>
<dbReference type="GO" id="GO:0009401">
    <property type="term" value="P:phosphoenolpyruvate-dependent sugar phosphotransferase system"/>
    <property type="evidence" value="ECO:0007669"/>
    <property type="project" value="UniProtKB-KW"/>
</dbReference>
<sequence length="133" mass="14456">MIQVLVATHGTFAEGLCNASKVIMGPVEGLDYIGLTLNDSIDEFTEKVIHFCEESKDDVLLLTDLQGASPFNASARAISQVKDKKIVCVTGVNLPILLECLIKRETTDVEDLANQLLDIGKSGINKLSLSMYQ</sequence>
<reference evidence="9 10" key="2">
    <citation type="submission" date="2008-11" db="EMBL/GenBank/DDBJ databases">
        <title>Draft genome sequence of Eubacterium biforme (DSM 3989).</title>
        <authorList>
            <person name="Sudarsanam P."/>
            <person name="Ley R."/>
            <person name="Guruge J."/>
            <person name="Turnbaugh P.J."/>
            <person name="Mahowald M."/>
            <person name="Liep D."/>
            <person name="Gordon J."/>
        </authorList>
    </citation>
    <scope>NUCLEOTIDE SEQUENCE [LARGE SCALE GENOMIC DNA]</scope>
    <source>
        <strain evidence="9 10">DSM 3989</strain>
    </source>
</reference>
<evidence type="ECO:0000256" key="3">
    <source>
        <dbReference type="ARBA" id="ARBA00022490"/>
    </source>
</evidence>
<dbReference type="InterPro" id="IPR051471">
    <property type="entry name" value="Bacterial_PTS_sugar_comp"/>
</dbReference>
<evidence type="ECO:0000313" key="9">
    <source>
        <dbReference type="EMBL" id="EEC89735.1"/>
    </source>
</evidence>
<dbReference type="Gene3D" id="3.40.50.510">
    <property type="entry name" value="Phosphotransferase system, mannose-type IIA component"/>
    <property type="match status" value="1"/>
</dbReference>
<dbReference type="PROSITE" id="PS51096">
    <property type="entry name" value="PTS_EIIA_TYPE_4"/>
    <property type="match status" value="1"/>
</dbReference>
<dbReference type="Pfam" id="PF03610">
    <property type="entry name" value="EIIA-man"/>
    <property type="match status" value="1"/>
</dbReference>
<protein>
    <submittedName>
        <fullName evidence="9">PTS system fructose IIA component</fullName>
    </submittedName>
</protein>
<dbReference type="CDD" id="cd00006">
    <property type="entry name" value="PTS_IIA_man"/>
    <property type="match status" value="1"/>
</dbReference>
<dbReference type="AlphaFoldDB" id="B7CBW6"/>
<keyword evidence="2" id="KW-0813">Transport</keyword>
<comment type="subcellular location">
    <subcellularLocation>
        <location evidence="1">Cytoplasm</location>
    </subcellularLocation>
</comment>
<evidence type="ECO:0000256" key="1">
    <source>
        <dbReference type="ARBA" id="ARBA00004496"/>
    </source>
</evidence>
<evidence type="ECO:0000256" key="6">
    <source>
        <dbReference type="ARBA" id="ARBA00022683"/>
    </source>
</evidence>
<gene>
    <name evidence="9" type="ORF">EUBIFOR_01691</name>
</gene>
<evidence type="ECO:0000256" key="2">
    <source>
        <dbReference type="ARBA" id="ARBA00022448"/>
    </source>
</evidence>
<keyword evidence="7" id="KW-0418">Kinase</keyword>
<name>B7CBW6_9FIRM</name>
<keyword evidence="6" id="KW-0598">Phosphotransferase system</keyword>
<dbReference type="GO" id="GO:0016020">
    <property type="term" value="C:membrane"/>
    <property type="evidence" value="ECO:0007669"/>
    <property type="project" value="InterPro"/>
</dbReference>
<dbReference type="PANTHER" id="PTHR33799:SF1">
    <property type="entry name" value="PTS SYSTEM MANNOSE-SPECIFIC EIIAB COMPONENT-RELATED"/>
    <property type="match status" value="1"/>
</dbReference>
<dbReference type="HOGENOM" id="CLU_123235_1_1_9"/>
<dbReference type="InterPro" id="IPR004701">
    <property type="entry name" value="PTS_EIIA_man-typ"/>
</dbReference>
<keyword evidence="3" id="KW-0963">Cytoplasm</keyword>
<comment type="caution">
    <text evidence="9">The sequence shown here is derived from an EMBL/GenBank/DDBJ whole genome shotgun (WGS) entry which is preliminary data.</text>
</comment>
<dbReference type="Proteomes" id="UP000004315">
    <property type="component" value="Unassembled WGS sequence"/>
</dbReference>
<dbReference type="eggNOG" id="COG2893">
    <property type="taxonomic scope" value="Bacteria"/>
</dbReference>
<dbReference type="PANTHER" id="PTHR33799">
    <property type="entry name" value="PTS PERMEASE-RELATED-RELATED"/>
    <property type="match status" value="1"/>
</dbReference>
<evidence type="ECO:0000259" key="8">
    <source>
        <dbReference type="PROSITE" id="PS51096"/>
    </source>
</evidence>
<dbReference type="EMBL" id="ABYT01000092">
    <property type="protein sequence ID" value="EEC89735.1"/>
    <property type="molecule type" value="Genomic_DNA"/>
</dbReference>
<evidence type="ECO:0000313" key="10">
    <source>
        <dbReference type="Proteomes" id="UP000004315"/>
    </source>
</evidence>
<dbReference type="STRING" id="518637.EUBIFOR_01691"/>
<feature type="domain" description="PTS EIIA type-4" evidence="8">
    <location>
        <begin position="1"/>
        <end position="124"/>
    </location>
</feature>
<evidence type="ECO:0000256" key="7">
    <source>
        <dbReference type="ARBA" id="ARBA00022777"/>
    </source>
</evidence>
<dbReference type="GO" id="GO:0005737">
    <property type="term" value="C:cytoplasm"/>
    <property type="evidence" value="ECO:0007669"/>
    <property type="project" value="UniProtKB-SubCell"/>
</dbReference>
<reference evidence="9 10" key="1">
    <citation type="submission" date="2008-10" db="EMBL/GenBank/DDBJ databases">
        <authorList>
            <person name="Fulton L."/>
            <person name="Clifton S."/>
            <person name="Fulton B."/>
            <person name="Xu J."/>
            <person name="Minx P."/>
            <person name="Pepin K.H."/>
            <person name="Johnson M."/>
            <person name="Bhonagiri V."/>
            <person name="Nash W.E."/>
            <person name="Mardis E.R."/>
            <person name="Wilson R.K."/>
        </authorList>
    </citation>
    <scope>NUCLEOTIDE SEQUENCE [LARGE SCALE GENOMIC DNA]</scope>
    <source>
        <strain evidence="9 10">DSM 3989</strain>
    </source>
</reference>
<dbReference type="InterPro" id="IPR033887">
    <property type="entry name" value="PTS_IIA_man"/>
</dbReference>
<keyword evidence="5" id="KW-0808">Transferase</keyword>
<evidence type="ECO:0000256" key="4">
    <source>
        <dbReference type="ARBA" id="ARBA00022597"/>
    </source>
</evidence>
<keyword evidence="10" id="KW-1185">Reference proteome</keyword>
<proteinExistence type="predicted"/>
<dbReference type="OrthoDB" id="9799827at2"/>
<organism evidence="9 10">
    <name type="scientific">Holdemanella biformis DSM 3989</name>
    <dbReference type="NCBI Taxonomy" id="518637"/>
    <lineage>
        <taxon>Bacteria</taxon>
        <taxon>Bacillati</taxon>
        <taxon>Bacillota</taxon>
        <taxon>Erysipelotrichia</taxon>
        <taxon>Erysipelotrichales</taxon>
        <taxon>Erysipelotrichaceae</taxon>
        <taxon>Holdemanella</taxon>
    </lineage>
</organism>